<dbReference type="PANTHER" id="PTHR37323">
    <property type="entry name" value="GCN5-RELATED N-ACETYLTRANSFERASE"/>
    <property type="match status" value="1"/>
</dbReference>
<keyword evidence="3 6" id="KW-0808">Transferase</keyword>
<proteinExistence type="predicted"/>
<comment type="pathway">
    <text evidence="1">Lipid metabolism.</text>
</comment>
<dbReference type="RefSeq" id="WP_169454885.1">
    <property type="nucleotide sequence ID" value="NZ_CP051774.1"/>
</dbReference>
<evidence type="ECO:0000256" key="5">
    <source>
        <dbReference type="ARBA" id="ARBA00023315"/>
    </source>
</evidence>
<keyword evidence="5" id="KW-0012">Acyltransferase</keyword>
<dbReference type="GO" id="GO:0006629">
    <property type="term" value="P:lipid metabolic process"/>
    <property type="evidence" value="ECO:0007669"/>
    <property type="project" value="UniProtKB-KW"/>
</dbReference>
<dbReference type="InterPro" id="IPR016181">
    <property type="entry name" value="Acyl_CoA_acyltransferase"/>
</dbReference>
<dbReference type="SUPFAM" id="SSF55729">
    <property type="entry name" value="Acyl-CoA N-acyltransferases (Nat)"/>
    <property type="match status" value="1"/>
</dbReference>
<evidence type="ECO:0000313" key="6">
    <source>
        <dbReference type="EMBL" id="QJE96484.1"/>
    </source>
</evidence>
<dbReference type="GO" id="GO:0016746">
    <property type="term" value="F:acyltransferase activity"/>
    <property type="evidence" value="ECO:0007669"/>
    <property type="project" value="UniProtKB-KW"/>
</dbReference>
<dbReference type="Pfam" id="PF13444">
    <property type="entry name" value="Acetyltransf_5"/>
    <property type="match status" value="1"/>
</dbReference>
<evidence type="ECO:0000256" key="4">
    <source>
        <dbReference type="ARBA" id="ARBA00023098"/>
    </source>
</evidence>
<accession>A0A858RIX6</accession>
<evidence type="ECO:0000313" key="7">
    <source>
        <dbReference type="Proteomes" id="UP000501812"/>
    </source>
</evidence>
<evidence type="ECO:0000256" key="1">
    <source>
        <dbReference type="ARBA" id="ARBA00005189"/>
    </source>
</evidence>
<dbReference type="EMBL" id="CP051774">
    <property type="protein sequence ID" value="QJE96484.1"/>
    <property type="molecule type" value="Genomic_DNA"/>
</dbReference>
<dbReference type="KEGG" id="luo:HHL09_12050"/>
<dbReference type="InterPro" id="IPR052351">
    <property type="entry name" value="Ornithine_N-alpha-AT"/>
</dbReference>
<keyword evidence="7" id="KW-1185">Reference proteome</keyword>
<keyword evidence="2" id="KW-0444">Lipid biosynthesis</keyword>
<dbReference type="AlphaFoldDB" id="A0A858RIX6"/>
<keyword evidence="4" id="KW-0443">Lipid metabolism</keyword>
<reference evidence="6 7" key="1">
    <citation type="submission" date="2020-04" db="EMBL/GenBank/DDBJ databases">
        <title>Luteolibacter sp. G-1-1-1 isolated from soil.</title>
        <authorList>
            <person name="Dahal R.H."/>
        </authorList>
    </citation>
    <scope>NUCLEOTIDE SEQUENCE [LARGE SCALE GENOMIC DNA]</scope>
    <source>
        <strain evidence="6 7">G-1-1-1</strain>
    </source>
</reference>
<name>A0A858RIX6_9BACT</name>
<protein>
    <submittedName>
        <fullName evidence="6">GNAT family N-acetyltransferase</fullName>
    </submittedName>
</protein>
<dbReference type="PANTHER" id="PTHR37323:SF1">
    <property type="entry name" value="L-ORNITHINE N(ALPHA)-ACYLTRANSFERASE"/>
    <property type="match status" value="1"/>
</dbReference>
<evidence type="ECO:0000256" key="2">
    <source>
        <dbReference type="ARBA" id="ARBA00022516"/>
    </source>
</evidence>
<dbReference type="Gene3D" id="3.40.630.30">
    <property type="match status" value="1"/>
</dbReference>
<organism evidence="6 7">
    <name type="scientific">Luteolibacter luteus</name>
    <dbReference type="NCBI Taxonomy" id="2728835"/>
    <lineage>
        <taxon>Bacteria</taxon>
        <taxon>Pseudomonadati</taxon>
        <taxon>Verrucomicrobiota</taxon>
        <taxon>Verrucomicrobiia</taxon>
        <taxon>Verrucomicrobiales</taxon>
        <taxon>Verrucomicrobiaceae</taxon>
        <taxon>Luteolibacter</taxon>
    </lineage>
</organism>
<sequence>MNAPFQPIADSADHAELLGEIAHLNRRGPLASQGKLDVFLAAAWEIPSVLHEIGRLREISFRAVGEGTGKPLDLDHFDASYLHLFLWDREAGKVAGGYRLGCTDVLLAAGGPTALYTSTLFRFEQPFLDFLKPGLELGRSFVAPEYQKSIHPLALLWRGIGRFVAERPRYARLFGPVSISSDYSAASQDLIVRFLRDRRQDQAMARWVHPYHPYGGLPEESGISSRLQSIEEVSAAVSATEPDKKGVPVLLRQYLKLNATLLEFNVDPDFSDVLDALVLVDLRQAPAAVLTRYMGEDGYRAFCGATMPKVA</sequence>
<gene>
    <name evidence="6" type="ORF">HHL09_12050</name>
</gene>
<evidence type="ECO:0000256" key="3">
    <source>
        <dbReference type="ARBA" id="ARBA00022679"/>
    </source>
</evidence>
<dbReference type="Proteomes" id="UP000501812">
    <property type="component" value="Chromosome"/>
</dbReference>